<dbReference type="HOGENOM" id="CLU_3392242_0_0_1"/>
<dbReference type="GeneID" id="19984725"/>
<name>V9D5I1_9EURO</name>
<protein>
    <submittedName>
        <fullName evidence="1">Uncharacterized protein</fullName>
    </submittedName>
</protein>
<dbReference type="VEuPathDB" id="FungiDB:G647_06232"/>
<dbReference type="RefSeq" id="XP_008728776.1">
    <property type="nucleotide sequence ID" value="XM_008730554.1"/>
</dbReference>
<dbReference type="Proteomes" id="UP000030678">
    <property type="component" value="Unassembled WGS sequence"/>
</dbReference>
<organism evidence="1 2">
    <name type="scientific">Cladophialophora carrionii CBS 160.54</name>
    <dbReference type="NCBI Taxonomy" id="1279043"/>
    <lineage>
        <taxon>Eukaryota</taxon>
        <taxon>Fungi</taxon>
        <taxon>Dikarya</taxon>
        <taxon>Ascomycota</taxon>
        <taxon>Pezizomycotina</taxon>
        <taxon>Eurotiomycetes</taxon>
        <taxon>Chaetothyriomycetidae</taxon>
        <taxon>Chaetothyriales</taxon>
        <taxon>Herpotrichiellaceae</taxon>
        <taxon>Cladophialophora</taxon>
    </lineage>
</organism>
<proteinExistence type="predicted"/>
<sequence length="32" mass="3491">MPQGHPMPLPSRSHQSCIVSFAVAGRPMFPAR</sequence>
<evidence type="ECO:0000313" key="1">
    <source>
        <dbReference type="EMBL" id="ETI22159.1"/>
    </source>
</evidence>
<evidence type="ECO:0000313" key="2">
    <source>
        <dbReference type="Proteomes" id="UP000030678"/>
    </source>
</evidence>
<dbReference type="AlphaFoldDB" id="V9D5I1"/>
<reference evidence="1 2" key="1">
    <citation type="submission" date="2013-03" db="EMBL/GenBank/DDBJ databases">
        <title>The Genome Sequence of Cladophialophora carrionii CBS 160.54.</title>
        <authorList>
            <consortium name="The Broad Institute Genomics Platform"/>
            <person name="Cuomo C."/>
            <person name="de Hoog S."/>
            <person name="Gorbushina A."/>
            <person name="Walker B."/>
            <person name="Young S.K."/>
            <person name="Zeng Q."/>
            <person name="Gargeya S."/>
            <person name="Fitzgerald M."/>
            <person name="Haas B."/>
            <person name="Abouelleil A."/>
            <person name="Allen A.W."/>
            <person name="Alvarado L."/>
            <person name="Arachchi H.M."/>
            <person name="Berlin A.M."/>
            <person name="Chapman S.B."/>
            <person name="Gainer-Dewar J."/>
            <person name="Goldberg J."/>
            <person name="Griggs A."/>
            <person name="Gujja S."/>
            <person name="Hansen M."/>
            <person name="Howarth C."/>
            <person name="Imamovic A."/>
            <person name="Ireland A."/>
            <person name="Larimer J."/>
            <person name="McCowan C."/>
            <person name="Murphy C."/>
            <person name="Pearson M."/>
            <person name="Poon T.W."/>
            <person name="Priest M."/>
            <person name="Roberts A."/>
            <person name="Saif S."/>
            <person name="Shea T."/>
            <person name="Sisk P."/>
            <person name="Sykes S."/>
            <person name="Wortman J."/>
            <person name="Nusbaum C."/>
            <person name="Birren B."/>
        </authorList>
    </citation>
    <scope>NUCLEOTIDE SEQUENCE [LARGE SCALE GENOMIC DNA]</scope>
    <source>
        <strain evidence="1 2">CBS 160.54</strain>
    </source>
</reference>
<dbReference type="EMBL" id="KB822706">
    <property type="protein sequence ID" value="ETI22159.1"/>
    <property type="molecule type" value="Genomic_DNA"/>
</dbReference>
<accession>V9D5I1</accession>
<gene>
    <name evidence="1" type="ORF">G647_06232</name>
</gene>